<name>A0A8S5NIA2_9CAUD</name>
<reference evidence="1" key="1">
    <citation type="journal article" date="2021" name="Proc. Natl. Acad. Sci. U.S.A.">
        <title>A Catalog of Tens of Thousands of Viruses from Human Metagenomes Reveals Hidden Associations with Chronic Diseases.</title>
        <authorList>
            <person name="Tisza M.J."/>
            <person name="Buck C.B."/>
        </authorList>
    </citation>
    <scope>NUCLEOTIDE SEQUENCE</scope>
    <source>
        <strain evidence="1">CttFh17</strain>
    </source>
</reference>
<evidence type="ECO:0000313" key="1">
    <source>
        <dbReference type="EMBL" id="DAD94549.1"/>
    </source>
</evidence>
<dbReference type="EMBL" id="BK015176">
    <property type="protein sequence ID" value="DAD94549.1"/>
    <property type="molecule type" value="Genomic_DNA"/>
</dbReference>
<accession>A0A8S5NIA2</accession>
<proteinExistence type="predicted"/>
<sequence>MEGNVCRHRKDVYRSNPQGRICRFYNYIRRINLCTDSEFDYNSHNYGCRFKGKCSYYIVKGRLFQSASIPKTQNELNKIYLCYTQIINDSKANDKSE</sequence>
<protein>
    <submittedName>
        <fullName evidence="1">Uncharacterized protein</fullName>
    </submittedName>
</protein>
<organism evidence="1">
    <name type="scientific">Siphoviridae sp. cttFh17</name>
    <dbReference type="NCBI Taxonomy" id="2826491"/>
    <lineage>
        <taxon>Viruses</taxon>
        <taxon>Duplodnaviria</taxon>
        <taxon>Heunggongvirae</taxon>
        <taxon>Uroviricota</taxon>
        <taxon>Caudoviricetes</taxon>
    </lineage>
</organism>